<name>A0A4R6QFM7_9BURK</name>
<dbReference type="InParanoid" id="A0A4R6QFM7"/>
<dbReference type="AlphaFoldDB" id="A0A4R6QFM7"/>
<keyword evidence="2" id="KW-1185">Reference proteome</keyword>
<dbReference type="RefSeq" id="WP_166652155.1">
    <property type="nucleotide sequence ID" value="NZ_SNXS01000011.1"/>
</dbReference>
<sequence length="320" mass="35434">MSCCPLPAPREKYAPSSRRLLLLAGLALALALPLAGPVKARPGDAPDKLIEWNVSDWPPFFVFRQGQLPVTAQDLGGGAIDGFLRLVITRLPQYQHRFVSMTGARAEVERKAGRGLCSPSSMRTAERLKERFFTPAMPTLPLQLVLRRDRLPLIAGGKGSVSLQQLTRRDDVQGLVMSNRQYGQALAQWVKPAPDSNVRSLVAPRAGNLLAMLAAGRMDYTLEYPMIVEYHQRQQGRTGDLVTLPIDELGEPPLGYFSCTRNAWGKAVIADIDGALRQVARLPEARQVYGPWMSEALRAGHQDRIDRFFDQRARGGPMIE</sequence>
<reference evidence="1 2" key="1">
    <citation type="submission" date="2019-03" db="EMBL/GenBank/DDBJ databases">
        <title>Genomic Encyclopedia of Type Strains, Phase IV (KMG-IV): sequencing the most valuable type-strain genomes for metagenomic binning, comparative biology and taxonomic classification.</title>
        <authorList>
            <person name="Goeker M."/>
        </authorList>
    </citation>
    <scope>NUCLEOTIDE SEQUENCE [LARGE SCALE GENOMIC DNA]</scope>
    <source>
        <strain evidence="1 2">DSM 16998</strain>
    </source>
</reference>
<proteinExistence type="predicted"/>
<gene>
    <name evidence="1" type="ORF">DES47_1114</name>
</gene>
<dbReference type="InterPro" id="IPR011972">
    <property type="entry name" value="CHP02285"/>
</dbReference>
<dbReference type="SUPFAM" id="SSF53850">
    <property type="entry name" value="Periplasmic binding protein-like II"/>
    <property type="match status" value="1"/>
</dbReference>
<evidence type="ECO:0000313" key="1">
    <source>
        <dbReference type="EMBL" id="TDP61587.1"/>
    </source>
</evidence>
<dbReference type="Proteomes" id="UP000295361">
    <property type="component" value="Unassembled WGS sequence"/>
</dbReference>
<accession>A0A4R6QFM7</accession>
<dbReference type="NCBIfam" id="TIGR02285">
    <property type="entry name" value="TIGR02285 family protein"/>
    <property type="match status" value="1"/>
</dbReference>
<organism evidence="1 2">
    <name type="scientific">Roseateles toxinivorans</name>
    <dbReference type="NCBI Taxonomy" id="270368"/>
    <lineage>
        <taxon>Bacteria</taxon>
        <taxon>Pseudomonadati</taxon>
        <taxon>Pseudomonadota</taxon>
        <taxon>Betaproteobacteria</taxon>
        <taxon>Burkholderiales</taxon>
        <taxon>Sphaerotilaceae</taxon>
        <taxon>Roseateles</taxon>
    </lineage>
</organism>
<dbReference type="EMBL" id="SNXS01000011">
    <property type="protein sequence ID" value="TDP61587.1"/>
    <property type="molecule type" value="Genomic_DNA"/>
</dbReference>
<protein>
    <submittedName>
        <fullName evidence="1">Uncharacterized protein (TIGR02285 family)</fullName>
    </submittedName>
</protein>
<comment type="caution">
    <text evidence="1">The sequence shown here is derived from an EMBL/GenBank/DDBJ whole genome shotgun (WGS) entry which is preliminary data.</text>
</comment>
<evidence type="ECO:0000313" key="2">
    <source>
        <dbReference type="Proteomes" id="UP000295361"/>
    </source>
</evidence>